<evidence type="ECO:0000313" key="4">
    <source>
        <dbReference type="Proteomes" id="UP001347796"/>
    </source>
</evidence>
<dbReference type="Gene3D" id="3.40.30.10">
    <property type="entry name" value="Glutaredoxin"/>
    <property type="match status" value="1"/>
</dbReference>
<dbReference type="Proteomes" id="UP001347796">
    <property type="component" value="Unassembled WGS sequence"/>
</dbReference>
<keyword evidence="4" id="KW-1185">Reference proteome</keyword>
<reference evidence="3 4" key="1">
    <citation type="submission" date="2024-01" db="EMBL/GenBank/DDBJ databases">
        <title>The genome of the rayed Mediterranean limpet Patella caerulea (Linnaeus, 1758).</title>
        <authorList>
            <person name="Anh-Thu Weber A."/>
            <person name="Halstead-Nussloch G."/>
        </authorList>
    </citation>
    <scope>NUCLEOTIDE SEQUENCE [LARGE SCALE GENOMIC DNA]</scope>
    <source>
        <strain evidence="3">AATW-2023a</strain>
        <tissue evidence="3">Whole specimen</tissue>
    </source>
</reference>
<evidence type="ECO:0000313" key="3">
    <source>
        <dbReference type="EMBL" id="KAK6180725.1"/>
    </source>
</evidence>
<comment type="caution">
    <text evidence="3">The sequence shown here is derived from an EMBL/GenBank/DDBJ whole genome shotgun (WGS) entry which is preliminary data.</text>
</comment>
<keyword evidence="2" id="KW-1133">Transmembrane helix</keyword>
<accession>A0AAN8JSG3</accession>
<proteinExistence type="predicted"/>
<dbReference type="InterPro" id="IPR051441">
    <property type="entry name" value="SelW_related"/>
</dbReference>
<evidence type="ECO:0000256" key="1">
    <source>
        <dbReference type="ARBA" id="ARBA00023284"/>
    </source>
</evidence>
<evidence type="ECO:0000256" key="2">
    <source>
        <dbReference type="SAM" id="Phobius"/>
    </source>
</evidence>
<dbReference type="NCBIfam" id="TIGR02174">
    <property type="entry name" value="CXXU_selWTH"/>
    <property type="match status" value="1"/>
</dbReference>
<keyword evidence="1" id="KW-0676">Redox-active center</keyword>
<keyword evidence="2" id="KW-0812">Transmembrane</keyword>
<dbReference type="GO" id="GO:0005829">
    <property type="term" value="C:cytosol"/>
    <property type="evidence" value="ECO:0007669"/>
    <property type="project" value="TreeGrafter"/>
</dbReference>
<evidence type="ECO:0008006" key="5">
    <source>
        <dbReference type="Google" id="ProtNLM"/>
    </source>
</evidence>
<organism evidence="3 4">
    <name type="scientific">Patella caerulea</name>
    <name type="common">Rayed Mediterranean limpet</name>
    <dbReference type="NCBI Taxonomy" id="87958"/>
    <lineage>
        <taxon>Eukaryota</taxon>
        <taxon>Metazoa</taxon>
        <taxon>Spiralia</taxon>
        <taxon>Lophotrochozoa</taxon>
        <taxon>Mollusca</taxon>
        <taxon>Gastropoda</taxon>
        <taxon>Patellogastropoda</taxon>
        <taxon>Patelloidea</taxon>
        <taxon>Patellidae</taxon>
        <taxon>Patella</taxon>
    </lineage>
</organism>
<sequence length="98" mass="11039">MAPMTSHEWNVLCLYYTSTCFINLFVFLLLQYRDLKQDLEEEFPDQLEITGEGTPGATGWLEVQIVGGKLLHSKKNGDGYVDSQAKLNKIMNGIRAAL</sequence>
<dbReference type="EMBL" id="JAZGQO010000007">
    <property type="protein sequence ID" value="KAK6180725.1"/>
    <property type="molecule type" value="Genomic_DNA"/>
</dbReference>
<dbReference type="Pfam" id="PF10262">
    <property type="entry name" value="Rdx"/>
    <property type="match status" value="1"/>
</dbReference>
<dbReference type="InterPro" id="IPR036249">
    <property type="entry name" value="Thioredoxin-like_sf"/>
</dbReference>
<dbReference type="PANTHER" id="PTHR15124">
    <property type="entry name" value="SELENOPROTEIN W"/>
    <property type="match status" value="1"/>
</dbReference>
<gene>
    <name evidence="3" type="ORF">SNE40_008723</name>
</gene>
<keyword evidence="2" id="KW-0472">Membrane</keyword>
<dbReference type="AlphaFoldDB" id="A0AAN8JSG3"/>
<name>A0AAN8JSG3_PATCE</name>
<protein>
    <recommendedName>
        <fullName evidence="5">Selenoprotein W</fullName>
    </recommendedName>
</protein>
<feature type="transmembrane region" description="Helical" evidence="2">
    <location>
        <begin position="12"/>
        <end position="30"/>
    </location>
</feature>
<dbReference type="PANTHER" id="PTHR15124:SF18">
    <property type="entry name" value="SELENOPROTEIN W"/>
    <property type="match status" value="1"/>
</dbReference>
<dbReference type="InterPro" id="IPR011893">
    <property type="entry name" value="Selenoprotein_Rdx-typ"/>
</dbReference>
<dbReference type="SUPFAM" id="SSF52833">
    <property type="entry name" value="Thioredoxin-like"/>
    <property type="match status" value="1"/>
</dbReference>